<dbReference type="GO" id="GO:0005886">
    <property type="term" value="C:plasma membrane"/>
    <property type="evidence" value="ECO:0007669"/>
    <property type="project" value="UniProtKB-SubCell"/>
</dbReference>
<keyword evidence="2" id="KW-0813">Transport</keyword>
<dbReference type="SMART" id="SM00382">
    <property type="entry name" value="AAA"/>
    <property type="match status" value="1"/>
</dbReference>
<evidence type="ECO:0000256" key="10">
    <source>
        <dbReference type="ARBA" id="ARBA00023136"/>
    </source>
</evidence>
<keyword evidence="10" id="KW-0472">Membrane</keyword>
<keyword evidence="9" id="KW-0445">Lipid transport</keyword>
<dbReference type="InterPro" id="IPR003439">
    <property type="entry name" value="ABC_transporter-like_ATP-bd"/>
</dbReference>
<evidence type="ECO:0000256" key="3">
    <source>
        <dbReference type="ARBA" id="ARBA00022475"/>
    </source>
</evidence>
<dbReference type="PANTHER" id="PTHR24221:SF632">
    <property type="entry name" value="ATP-DEPENDENT LIPID A-CORE FLIPPASE"/>
    <property type="match status" value="1"/>
</dbReference>
<evidence type="ECO:0000256" key="7">
    <source>
        <dbReference type="ARBA" id="ARBA00022967"/>
    </source>
</evidence>
<evidence type="ECO:0000259" key="11">
    <source>
        <dbReference type="PROSITE" id="PS50893"/>
    </source>
</evidence>
<comment type="subcellular location">
    <subcellularLocation>
        <location evidence="1">Cell membrane</location>
        <topology evidence="1">Multi-pass membrane protein</topology>
    </subcellularLocation>
</comment>
<name>A0A848NR44_9BURK</name>
<dbReference type="InterPro" id="IPR039421">
    <property type="entry name" value="Type_1_exporter"/>
</dbReference>
<dbReference type="GO" id="GO:0005524">
    <property type="term" value="F:ATP binding"/>
    <property type="evidence" value="ECO:0007669"/>
    <property type="project" value="UniProtKB-KW"/>
</dbReference>
<keyword evidence="3" id="KW-1003">Cell membrane</keyword>
<keyword evidence="5" id="KW-0547">Nucleotide-binding</keyword>
<evidence type="ECO:0000313" key="13">
    <source>
        <dbReference type="Proteomes" id="UP000542405"/>
    </source>
</evidence>
<feature type="domain" description="ABC transporter" evidence="11">
    <location>
        <begin position="40"/>
        <end position="275"/>
    </location>
</feature>
<evidence type="ECO:0000256" key="9">
    <source>
        <dbReference type="ARBA" id="ARBA00023055"/>
    </source>
</evidence>
<gene>
    <name evidence="12" type="ORF">HGQ98_31490</name>
</gene>
<evidence type="ECO:0000256" key="2">
    <source>
        <dbReference type="ARBA" id="ARBA00022448"/>
    </source>
</evidence>
<protein>
    <submittedName>
        <fullName evidence="12">ATP-binding cassette domain-containing protein</fullName>
    </submittedName>
</protein>
<proteinExistence type="predicted"/>
<sequence length="278" mass="29524">KRPGARGLCEAAAARMGGPRAGGRVPAWAAQGGRAGPGDVRIEGLEFRYAGGTAPALRDIDLDLPARGLTALVGPSGSGKTTLTRLLMRHADPQRGAIRIGGVDIRGLPPADLNRLISTVFQDVHLFDDSVIGNIGMARPEAGEAEVRAAARAAHCLDFIERLPQGWQTRLGEAGGRLSGGERQRLSIARAILKNAPIVILDEPTAALDTESELAVQAAIDTLVAERSVIVIAHRLSTIVAADRILVFEDGRITQRGTHAELLAEPGRYRRMWLAQQG</sequence>
<keyword evidence="7" id="KW-1278">Translocase</keyword>
<dbReference type="Gene3D" id="3.40.50.300">
    <property type="entry name" value="P-loop containing nucleotide triphosphate hydrolases"/>
    <property type="match status" value="1"/>
</dbReference>
<evidence type="ECO:0000256" key="5">
    <source>
        <dbReference type="ARBA" id="ARBA00022741"/>
    </source>
</evidence>
<dbReference type="PROSITE" id="PS00211">
    <property type="entry name" value="ABC_TRANSPORTER_1"/>
    <property type="match status" value="1"/>
</dbReference>
<dbReference type="InterPro" id="IPR003593">
    <property type="entry name" value="AAA+_ATPase"/>
</dbReference>
<dbReference type="FunFam" id="3.40.50.300:FF:000221">
    <property type="entry name" value="Multidrug ABC transporter ATP-binding protein"/>
    <property type="match status" value="1"/>
</dbReference>
<dbReference type="PANTHER" id="PTHR24221">
    <property type="entry name" value="ATP-BINDING CASSETTE SUB-FAMILY B"/>
    <property type="match status" value="1"/>
</dbReference>
<dbReference type="SUPFAM" id="SSF52540">
    <property type="entry name" value="P-loop containing nucleoside triphosphate hydrolases"/>
    <property type="match status" value="1"/>
</dbReference>
<evidence type="ECO:0000256" key="4">
    <source>
        <dbReference type="ARBA" id="ARBA00022692"/>
    </source>
</evidence>
<dbReference type="EMBL" id="JABBZE010000862">
    <property type="protein sequence ID" value="NMU93786.1"/>
    <property type="molecule type" value="Genomic_DNA"/>
</dbReference>
<dbReference type="PROSITE" id="PS50893">
    <property type="entry name" value="ABC_TRANSPORTER_2"/>
    <property type="match status" value="1"/>
</dbReference>
<dbReference type="InterPro" id="IPR017871">
    <property type="entry name" value="ABC_transporter-like_CS"/>
</dbReference>
<dbReference type="InterPro" id="IPR027417">
    <property type="entry name" value="P-loop_NTPase"/>
</dbReference>
<accession>A0A848NR44</accession>
<reference evidence="12 13" key="1">
    <citation type="submission" date="2020-04" db="EMBL/GenBank/DDBJ databases">
        <title>Achromobacter ruhlandii genome sequencing and assembly.</title>
        <authorList>
            <person name="Martins R.C.R."/>
            <person name="Perdigao-Neto L.V."/>
            <person name="Levin A.S.S."/>
            <person name="Costa S.F."/>
        </authorList>
    </citation>
    <scope>NUCLEOTIDE SEQUENCE [LARGE SCALE GENOMIC DNA]</scope>
    <source>
        <strain evidence="12 13">9035ralo</strain>
    </source>
</reference>
<dbReference type="GO" id="GO:0016887">
    <property type="term" value="F:ATP hydrolysis activity"/>
    <property type="evidence" value="ECO:0007669"/>
    <property type="project" value="InterPro"/>
</dbReference>
<dbReference type="Pfam" id="PF00005">
    <property type="entry name" value="ABC_tran"/>
    <property type="match status" value="1"/>
</dbReference>
<dbReference type="RefSeq" id="WP_169538176.1">
    <property type="nucleotide sequence ID" value="NZ_JABBZE010000862.1"/>
</dbReference>
<dbReference type="GO" id="GO:0034040">
    <property type="term" value="F:ATPase-coupled lipid transmembrane transporter activity"/>
    <property type="evidence" value="ECO:0007669"/>
    <property type="project" value="TreeGrafter"/>
</dbReference>
<organism evidence="12 13">
    <name type="scientific">Achromobacter ruhlandii</name>
    <dbReference type="NCBI Taxonomy" id="72557"/>
    <lineage>
        <taxon>Bacteria</taxon>
        <taxon>Pseudomonadati</taxon>
        <taxon>Pseudomonadota</taxon>
        <taxon>Betaproteobacteria</taxon>
        <taxon>Burkholderiales</taxon>
        <taxon>Alcaligenaceae</taxon>
        <taxon>Achromobacter</taxon>
    </lineage>
</organism>
<keyword evidence="8" id="KW-1133">Transmembrane helix</keyword>
<evidence type="ECO:0000313" key="12">
    <source>
        <dbReference type="EMBL" id="NMU93786.1"/>
    </source>
</evidence>
<feature type="non-terminal residue" evidence="12">
    <location>
        <position position="1"/>
    </location>
</feature>
<comment type="caution">
    <text evidence="12">The sequence shown here is derived from an EMBL/GenBank/DDBJ whole genome shotgun (WGS) entry which is preliminary data.</text>
</comment>
<evidence type="ECO:0000256" key="1">
    <source>
        <dbReference type="ARBA" id="ARBA00004651"/>
    </source>
</evidence>
<evidence type="ECO:0000256" key="8">
    <source>
        <dbReference type="ARBA" id="ARBA00022989"/>
    </source>
</evidence>
<keyword evidence="4" id="KW-0812">Transmembrane</keyword>
<evidence type="ECO:0000256" key="6">
    <source>
        <dbReference type="ARBA" id="ARBA00022840"/>
    </source>
</evidence>
<dbReference type="AlphaFoldDB" id="A0A848NR44"/>
<keyword evidence="6 12" id="KW-0067">ATP-binding</keyword>
<dbReference type="Proteomes" id="UP000542405">
    <property type="component" value="Unassembled WGS sequence"/>
</dbReference>